<organism evidence="2">
    <name type="scientific">Alloyangia sp. H15</name>
    <dbReference type="NCBI Taxonomy" id="3029062"/>
    <lineage>
        <taxon>Bacteria</taxon>
        <taxon>Pseudomonadati</taxon>
        <taxon>Pseudomonadota</taxon>
        <taxon>Alphaproteobacteria</taxon>
        <taxon>Rhodobacterales</taxon>
        <taxon>Roseobacteraceae</taxon>
        <taxon>Alloyangia</taxon>
    </lineage>
</organism>
<sequence length="765" mass="78932">MSRGRRTSGGWRLLIAVLASWLPELAVAQQIEMRSGEHGGFTRLVLDIPAGLGWRAGSSGPASYRVEFDKGGFQFGFDAVYRRITRDRVSNVAALADGAGVDLALACDCVVEASQQGGGMIVMDVRPRRAGDPPPAPLPVPVAQVDEPTPLVSPSAAPVLDLGILPGDIGHSAARALLPSFDPGPRLAAEIGTSPEDRAIAESFGQSLAEQLALGATRGLLDADGPLSQLPATEELPKHGDGEPGVARDPPGAAPDHSMSAEMLTGPASRGFGASSVLRIGGQKACLDDRRLDLPGWFGSDGEEAALARLGALRARLVGEFDRIDTRVQRELAQLYISLGFGAEARALLQLEDDIPDPVLMTLATLVDGGGDPAGVFAGQSECHGRAALWAVLGAKELPASAEIAAPAVLATFEELPLSLRRTLGPRLAERLTEEGQADLASNVLARMARALGRTTEEMQLAAAGIARASGAPDRAEALLSGLISAPGELGVAAAVASVDLATEEGRPVAPAMVDLTAAYSTEGRSTEDRDALWLAHVRAAWANAEFDRAFGEIDAPGEVVAETRLKARIEALGALATSGDDGTFLRLALDPGNIALAPAAAALALEIAGRFLALGLPDPAGRWLAGPVPPGREHDWRLLEARLSLAKGDAQAAEIALVGLQGEDVLRLRAEAREAMGDYAFARSAYAELGDSANAARLAWLAGDLAASTAGGDPVRAEAAAIALAEPPVTAAPSLAESKALADSGGATIEAIRALLAQSAIPEM</sequence>
<protein>
    <submittedName>
        <fullName evidence="2">Uncharacterized protein</fullName>
    </submittedName>
</protein>
<dbReference type="AlphaFoldDB" id="A0AAU8AIB6"/>
<accession>A0AAU8AIB6</accession>
<proteinExistence type="predicted"/>
<evidence type="ECO:0000256" key="1">
    <source>
        <dbReference type="SAM" id="MobiDB-lite"/>
    </source>
</evidence>
<dbReference type="RefSeq" id="WP_353473531.1">
    <property type="nucleotide sequence ID" value="NZ_CP123384.1"/>
</dbReference>
<evidence type="ECO:0000313" key="2">
    <source>
        <dbReference type="EMBL" id="XCC94704.1"/>
    </source>
</evidence>
<feature type="region of interest" description="Disordered" evidence="1">
    <location>
        <begin position="224"/>
        <end position="266"/>
    </location>
</feature>
<gene>
    <name evidence="2" type="ORF">PVT71_05660</name>
</gene>
<dbReference type="EMBL" id="CP123384">
    <property type="protein sequence ID" value="XCC94704.1"/>
    <property type="molecule type" value="Genomic_DNA"/>
</dbReference>
<reference evidence="2" key="1">
    <citation type="submission" date="2023-02" db="EMBL/GenBank/DDBJ databases">
        <title>Description and genomic characterization of Salipiger bruguierae sp. nov., isolated from the sediment of mangrove plant Bruguiera sexangula.</title>
        <authorList>
            <person name="Long M."/>
        </authorList>
    </citation>
    <scope>NUCLEOTIDE SEQUENCE</scope>
    <source>
        <strain evidence="2">H15</strain>
    </source>
</reference>
<name>A0AAU8AIB6_9RHOB</name>